<evidence type="ECO:0000313" key="5">
    <source>
        <dbReference type="Proteomes" id="UP000052023"/>
    </source>
</evidence>
<dbReference type="OrthoDB" id="9803586at2"/>
<dbReference type="EMBL" id="LLYA01000170">
    <property type="protein sequence ID" value="KRR21645.1"/>
    <property type="molecule type" value="Genomic_DNA"/>
</dbReference>
<reference evidence="4 5" key="1">
    <citation type="submission" date="2014-03" db="EMBL/GenBank/DDBJ databases">
        <title>Bradyrhizobium valentinum sp. nov., isolated from effective nodules of Lupinus mariae-josephae, a lupine endemic of basic-lime soils in Eastern Spain.</title>
        <authorList>
            <person name="Duran D."/>
            <person name="Rey L."/>
            <person name="Navarro A."/>
            <person name="Busquets A."/>
            <person name="Imperial J."/>
            <person name="Ruiz-Argueso T."/>
        </authorList>
    </citation>
    <scope>NUCLEOTIDE SEQUENCE [LARGE SCALE GENOMIC DNA]</scope>
    <source>
        <strain evidence="4 5">Ro19</strain>
    </source>
</reference>
<comment type="similarity">
    <text evidence="1">Belongs to the 4-oxalocrotonate tautomerase family.</text>
</comment>
<dbReference type="Pfam" id="PF01361">
    <property type="entry name" value="Tautomerase"/>
    <property type="match status" value="1"/>
</dbReference>
<dbReference type="SUPFAM" id="SSF55331">
    <property type="entry name" value="Tautomerase/MIF"/>
    <property type="match status" value="1"/>
</dbReference>
<accession>A0A0R3MUX7</accession>
<evidence type="ECO:0000259" key="3">
    <source>
        <dbReference type="Pfam" id="PF01361"/>
    </source>
</evidence>
<dbReference type="AlphaFoldDB" id="A0A0R3MUX7"/>
<organism evidence="4 5">
    <name type="scientific">Bradyrhizobium retamae</name>
    <dbReference type="NCBI Taxonomy" id="1300035"/>
    <lineage>
        <taxon>Bacteria</taxon>
        <taxon>Pseudomonadati</taxon>
        <taxon>Pseudomonadota</taxon>
        <taxon>Alphaproteobacteria</taxon>
        <taxon>Hyphomicrobiales</taxon>
        <taxon>Nitrobacteraceae</taxon>
        <taxon>Bradyrhizobium</taxon>
    </lineage>
</organism>
<proteinExistence type="inferred from homology"/>
<dbReference type="PANTHER" id="PTHR35530">
    <property type="entry name" value="TAUTOMERASE-RELATED"/>
    <property type="match status" value="1"/>
</dbReference>
<dbReference type="PANTHER" id="PTHR35530:SF1">
    <property type="entry name" value="2-HYDROXYMUCONATE TAUTOMERASE"/>
    <property type="match status" value="1"/>
</dbReference>
<dbReference type="InterPro" id="IPR014347">
    <property type="entry name" value="Tautomerase/MIF_sf"/>
</dbReference>
<dbReference type="InterPro" id="IPR004370">
    <property type="entry name" value="4-OT-like_dom"/>
</dbReference>
<dbReference type="Proteomes" id="UP000052023">
    <property type="component" value="Unassembled WGS sequence"/>
</dbReference>
<dbReference type="RefSeq" id="WP_057845544.1">
    <property type="nucleotide sequence ID" value="NZ_LLYA01000170.1"/>
</dbReference>
<feature type="domain" description="4-oxalocrotonate tautomerase-like" evidence="3">
    <location>
        <begin position="2"/>
        <end position="61"/>
    </location>
</feature>
<comment type="caution">
    <text evidence="4">The sequence shown here is derived from an EMBL/GenBank/DDBJ whole genome shotgun (WGS) entry which is preliminary data.</text>
</comment>
<dbReference type="GO" id="GO:0016853">
    <property type="term" value="F:isomerase activity"/>
    <property type="evidence" value="ECO:0007669"/>
    <property type="project" value="UniProtKB-KW"/>
</dbReference>
<name>A0A0R3MUX7_9BRAD</name>
<keyword evidence="5" id="KW-1185">Reference proteome</keyword>
<keyword evidence="2" id="KW-0413">Isomerase</keyword>
<sequence>MPLITVTYSSVRNEPSLKAEIASAVSDLTARILRKDPKVTAVIVKSVDAADWFAGGKSLAEQSLASFWLDVHVSEGTNTKDEKAAYLAALFQRMGELLGPLHEESYAHIDEVKGDAYGFGGLTQERRYIAGQLEVAPRKAAA</sequence>
<evidence type="ECO:0000256" key="2">
    <source>
        <dbReference type="ARBA" id="ARBA00023235"/>
    </source>
</evidence>
<dbReference type="Gene3D" id="3.30.429.10">
    <property type="entry name" value="Macrophage Migration Inhibitory Factor"/>
    <property type="match status" value="2"/>
</dbReference>
<gene>
    <name evidence="4" type="ORF">CQ13_06225</name>
</gene>
<protein>
    <submittedName>
        <fullName evidence="4">4-oxalocrotonate tautomerase</fullName>
    </submittedName>
</protein>
<evidence type="ECO:0000256" key="1">
    <source>
        <dbReference type="ARBA" id="ARBA00006723"/>
    </source>
</evidence>
<evidence type="ECO:0000313" key="4">
    <source>
        <dbReference type="EMBL" id="KRR21645.1"/>
    </source>
</evidence>